<accession>A0A5Q0LKB1</accession>
<dbReference type="Pfam" id="PF02604">
    <property type="entry name" value="PhdYeFM_antitox"/>
    <property type="match status" value="1"/>
</dbReference>
<reference evidence="3 4" key="1">
    <citation type="submission" date="2019-10" db="EMBL/GenBank/DDBJ databases">
        <title>A novel species.</title>
        <authorList>
            <person name="Gao J."/>
        </authorList>
    </citation>
    <scope>NUCLEOTIDE SEQUENCE [LARGE SCALE GENOMIC DNA]</scope>
    <source>
        <strain evidence="3 4">QMT-28</strain>
    </source>
</reference>
<protein>
    <recommendedName>
        <fullName evidence="2">Antitoxin</fullName>
    </recommendedName>
</protein>
<dbReference type="RefSeq" id="WP_153291131.1">
    <property type="nucleotide sequence ID" value="NZ_CP045643.1"/>
</dbReference>
<gene>
    <name evidence="3" type="ORF">GFH48_29870</name>
</gene>
<comment type="similarity">
    <text evidence="1 2">Belongs to the phD/YefM antitoxin family.</text>
</comment>
<dbReference type="AlphaFoldDB" id="A0A5Q0LKB1"/>
<dbReference type="Proteomes" id="UP000326179">
    <property type="component" value="Chromosome"/>
</dbReference>
<dbReference type="NCBIfam" id="TIGR01552">
    <property type="entry name" value="phd_fam"/>
    <property type="match status" value="1"/>
</dbReference>
<proteinExistence type="inferred from homology"/>
<evidence type="ECO:0000313" key="3">
    <source>
        <dbReference type="EMBL" id="QFZ76919.1"/>
    </source>
</evidence>
<evidence type="ECO:0000256" key="2">
    <source>
        <dbReference type="RuleBase" id="RU362080"/>
    </source>
</evidence>
<organism evidence="3 4">
    <name type="scientific">Streptomyces fagopyri</name>
    <dbReference type="NCBI Taxonomy" id="2662397"/>
    <lineage>
        <taxon>Bacteria</taxon>
        <taxon>Bacillati</taxon>
        <taxon>Actinomycetota</taxon>
        <taxon>Actinomycetes</taxon>
        <taxon>Kitasatosporales</taxon>
        <taxon>Streptomycetaceae</taxon>
        <taxon>Streptomyces</taxon>
    </lineage>
</organism>
<evidence type="ECO:0000256" key="1">
    <source>
        <dbReference type="ARBA" id="ARBA00009981"/>
    </source>
</evidence>
<sequence>MTETLGIREARARPAEILSNAEAGDFTVITRKGERVGAVVPIEVLDAVEEAADRLLAREASAYVDEPTVSMAELLADLFSDDQGAA</sequence>
<dbReference type="InterPro" id="IPR036165">
    <property type="entry name" value="YefM-like_sf"/>
</dbReference>
<dbReference type="KEGG" id="sfy:GFH48_29870"/>
<dbReference type="EMBL" id="CP045643">
    <property type="protein sequence ID" value="QFZ76919.1"/>
    <property type="molecule type" value="Genomic_DNA"/>
</dbReference>
<keyword evidence="4" id="KW-1185">Reference proteome</keyword>
<dbReference type="SUPFAM" id="SSF143120">
    <property type="entry name" value="YefM-like"/>
    <property type="match status" value="1"/>
</dbReference>
<comment type="function">
    <text evidence="2">Antitoxin component of a type II toxin-antitoxin (TA) system.</text>
</comment>
<dbReference type="InterPro" id="IPR006442">
    <property type="entry name" value="Antitoxin_Phd/YefM"/>
</dbReference>
<dbReference type="Gene3D" id="3.40.1620.10">
    <property type="entry name" value="YefM-like domain"/>
    <property type="match status" value="1"/>
</dbReference>
<name>A0A5Q0LKB1_9ACTN</name>
<evidence type="ECO:0000313" key="4">
    <source>
        <dbReference type="Proteomes" id="UP000326179"/>
    </source>
</evidence>